<reference evidence="3 4" key="1">
    <citation type="journal article" date="2024" name="Science">
        <title>Giant polyketide synthase enzymes in the biosynthesis of giant marine polyether toxins.</title>
        <authorList>
            <person name="Fallon T.R."/>
            <person name="Shende V.V."/>
            <person name="Wierzbicki I.H."/>
            <person name="Pendleton A.L."/>
            <person name="Watervoot N.F."/>
            <person name="Auber R.P."/>
            <person name="Gonzalez D.J."/>
            <person name="Wisecaver J.H."/>
            <person name="Moore B.S."/>
        </authorList>
    </citation>
    <scope>NUCLEOTIDE SEQUENCE [LARGE SCALE GENOMIC DNA]</scope>
    <source>
        <strain evidence="3 4">12B1</strain>
    </source>
</reference>
<proteinExistence type="predicted"/>
<gene>
    <name evidence="3" type="ORF">AB1Y20_002505</name>
</gene>
<evidence type="ECO:0000313" key="4">
    <source>
        <dbReference type="Proteomes" id="UP001515480"/>
    </source>
</evidence>
<dbReference type="InterPro" id="IPR001478">
    <property type="entry name" value="PDZ"/>
</dbReference>
<dbReference type="Proteomes" id="UP001515480">
    <property type="component" value="Unassembled WGS sequence"/>
</dbReference>
<feature type="domain" description="PDZ" evidence="2">
    <location>
        <begin position="44"/>
        <end position="94"/>
    </location>
</feature>
<keyword evidence="4" id="KW-1185">Reference proteome</keyword>
<dbReference type="PROSITE" id="PS50106">
    <property type="entry name" value="PDZ"/>
    <property type="match status" value="1"/>
</dbReference>
<comment type="caution">
    <text evidence="3">The sequence shown here is derived from an EMBL/GenBank/DDBJ whole genome shotgun (WGS) entry which is preliminary data.</text>
</comment>
<dbReference type="EMBL" id="JBGBPQ010000011">
    <property type="protein sequence ID" value="KAL1515890.1"/>
    <property type="molecule type" value="Genomic_DNA"/>
</dbReference>
<dbReference type="SUPFAM" id="SSF50156">
    <property type="entry name" value="PDZ domain-like"/>
    <property type="match status" value="1"/>
</dbReference>
<feature type="region of interest" description="Disordered" evidence="1">
    <location>
        <begin position="1"/>
        <end position="24"/>
    </location>
</feature>
<dbReference type="InterPro" id="IPR036034">
    <property type="entry name" value="PDZ_sf"/>
</dbReference>
<evidence type="ECO:0000259" key="2">
    <source>
        <dbReference type="PROSITE" id="PS50106"/>
    </source>
</evidence>
<sequence length="156" mass="16134">MSHCAVRPPHRPPSPAAALTAQPLASASGSSTRSLVVPSHAALVVHLMRIEGTFGVTLNPFNRVTAVNPRSAAAIAGVKVFDRVTHVNGRALEGRMSGAVGGLDAVSLTLERPSAAMHRMIAAKESPPYASSPLMIRGPALGLWRKSSQGEGIATS</sequence>
<protein>
    <recommendedName>
        <fullName evidence="2">PDZ domain-containing protein</fullName>
    </recommendedName>
</protein>
<evidence type="ECO:0000256" key="1">
    <source>
        <dbReference type="SAM" id="MobiDB-lite"/>
    </source>
</evidence>
<dbReference type="AlphaFoldDB" id="A0AB34JAL8"/>
<name>A0AB34JAL8_PRYPA</name>
<dbReference type="SMART" id="SM00228">
    <property type="entry name" value="PDZ"/>
    <property type="match status" value="1"/>
</dbReference>
<organism evidence="3 4">
    <name type="scientific">Prymnesium parvum</name>
    <name type="common">Toxic golden alga</name>
    <dbReference type="NCBI Taxonomy" id="97485"/>
    <lineage>
        <taxon>Eukaryota</taxon>
        <taxon>Haptista</taxon>
        <taxon>Haptophyta</taxon>
        <taxon>Prymnesiophyceae</taxon>
        <taxon>Prymnesiales</taxon>
        <taxon>Prymnesiaceae</taxon>
        <taxon>Prymnesium</taxon>
    </lineage>
</organism>
<dbReference type="Gene3D" id="2.30.42.10">
    <property type="match status" value="1"/>
</dbReference>
<accession>A0AB34JAL8</accession>
<evidence type="ECO:0000313" key="3">
    <source>
        <dbReference type="EMBL" id="KAL1515890.1"/>
    </source>
</evidence>